<evidence type="ECO:0000313" key="1">
    <source>
        <dbReference type="EMBL" id="KAK4260151.1"/>
    </source>
</evidence>
<sequence length="94" mass="10956">MILISQVLRPFRQSTVMWDAVVSLPRIYDLLISLSNEVNQDAMLIWEGIQHNLSELPPFLPTDNTHKVRSIEKYQVYMNRIAFNSPHIEAAVKY</sequence>
<evidence type="ECO:0000313" key="2">
    <source>
        <dbReference type="Proteomes" id="UP001293593"/>
    </source>
</evidence>
<comment type="caution">
    <text evidence="1">The sequence shown here is derived from an EMBL/GenBank/DDBJ whole genome shotgun (WGS) entry which is preliminary data.</text>
</comment>
<protein>
    <submittedName>
        <fullName evidence="1">Uncharacterized protein</fullName>
    </submittedName>
</protein>
<proteinExistence type="predicted"/>
<name>A0AAE1IY51_9FABA</name>
<gene>
    <name evidence="1" type="ORF">QN277_003301</name>
</gene>
<accession>A0AAE1IY51</accession>
<dbReference type="Proteomes" id="UP001293593">
    <property type="component" value="Unassembled WGS sequence"/>
</dbReference>
<dbReference type="EMBL" id="JAWXYG010000010">
    <property type="protein sequence ID" value="KAK4260151.1"/>
    <property type="molecule type" value="Genomic_DNA"/>
</dbReference>
<organism evidence="1 2">
    <name type="scientific">Acacia crassicarpa</name>
    <name type="common">northern wattle</name>
    <dbReference type="NCBI Taxonomy" id="499986"/>
    <lineage>
        <taxon>Eukaryota</taxon>
        <taxon>Viridiplantae</taxon>
        <taxon>Streptophyta</taxon>
        <taxon>Embryophyta</taxon>
        <taxon>Tracheophyta</taxon>
        <taxon>Spermatophyta</taxon>
        <taxon>Magnoliopsida</taxon>
        <taxon>eudicotyledons</taxon>
        <taxon>Gunneridae</taxon>
        <taxon>Pentapetalae</taxon>
        <taxon>rosids</taxon>
        <taxon>fabids</taxon>
        <taxon>Fabales</taxon>
        <taxon>Fabaceae</taxon>
        <taxon>Caesalpinioideae</taxon>
        <taxon>mimosoid clade</taxon>
        <taxon>Acacieae</taxon>
        <taxon>Acacia</taxon>
    </lineage>
</organism>
<reference evidence="1" key="1">
    <citation type="submission" date="2023-10" db="EMBL/GenBank/DDBJ databases">
        <title>Chromosome-level genome of the transformable northern wattle, Acacia crassicarpa.</title>
        <authorList>
            <person name="Massaro I."/>
            <person name="Sinha N.R."/>
            <person name="Poethig S."/>
            <person name="Leichty A.R."/>
        </authorList>
    </citation>
    <scope>NUCLEOTIDE SEQUENCE</scope>
    <source>
        <strain evidence="1">Acra3RX</strain>
        <tissue evidence="1">Leaf</tissue>
    </source>
</reference>
<keyword evidence="2" id="KW-1185">Reference proteome</keyword>
<dbReference type="AlphaFoldDB" id="A0AAE1IY51"/>